<gene>
    <name evidence="2" type="ORF">LCGC14_2353780</name>
</gene>
<feature type="non-terminal residue" evidence="2">
    <location>
        <position position="553"/>
    </location>
</feature>
<dbReference type="InterPro" id="IPR036465">
    <property type="entry name" value="vWFA_dom_sf"/>
</dbReference>
<evidence type="ECO:0000313" key="2">
    <source>
        <dbReference type="EMBL" id="KKL45622.1"/>
    </source>
</evidence>
<dbReference type="AlphaFoldDB" id="A0A0F9F3B7"/>
<dbReference type="PROSITE" id="PS50234">
    <property type="entry name" value="VWFA"/>
    <property type="match status" value="1"/>
</dbReference>
<name>A0A0F9F3B7_9ZZZZ</name>
<dbReference type="CDD" id="cd00198">
    <property type="entry name" value="vWFA"/>
    <property type="match status" value="1"/>
</dbReference>
<dbReference type="Gene3D" id="3.40.50.410">
    <property type="entry name" value="von Willebrand factor, type A domain"/>
    <property type="match status" value="1"/>
</dbReference>
<dbReference type="PANTHER" id="PTHR10579:SF43">
    <property type="entry name" value="ZINC FINGER (C3HC4-TYPE RING FINGER) FAMILY PROTEIN"/>
    <property type="match status" value="1"/>
</dbReference>
<dbReference type="EMBL" id="LAZR01034323">
    <property type="protein sequence ID" value="KKL45622.1"/>
    <property type="molecule type" value="Genomic_DNA"/>
</dbReference>
<dbReference type="SMART" id="SM00327">
    <property type="entry name" value="VWA"/>
    <property type="match status" value="1"/>
</dbReference>
<reference evidence="2" key="1">
    <citation type="journal article" date="2015" name="Nature">
        <title>Complex archaea that bridge the gap between prokaryotes and eukaryotes.</title>
        <authorList>
            <person name="Spang A."/>
            <person name="Saw J.H."/>
            <person name="Jorgensen S.L."/>
            <person name="Zaremba-Niedzwiedzka K."/>
            <person name="Martijn J."/>
            <person name="Lind A.E."/>
            <person name="van Eijk R."/>
            <person name="Schleper C."/>
            <person name="Guy L."/>
            <person name="Ettema T.J."/>
        </authorList>
    </citation>
    <scope>NUCLEOTIDE SEQUENCE</scope>
</reference>
<feature type="domain" description="VWFA" evidence="1">
    <location>
        <begin position="337"/>
        <end position="517"/>
    </location>
</feature>
<dbReference type="Pfam" id="PF00092">
    <property type="entry name" value="VWA"/>
    <property type="match status" value="1"/>
</dbReference>
<dbReference type="InterPro" id="IPR051266">
    <property type="entry name" value="CLCR"/>
</dbReference>
<dbReference type="SUPFAM" id="SSF53300">
    <property type="entry name" value="vWA-like"/>
    <property type="match status" value="1"/>
</dbReference>
<proteinExistence type="predicted"/>
<comment type="caution">
    <text evidence="2">The sequence shown here is derived from an EMBL/GenBank/DDBJ whole genome shotgun (WGS) entry which is preliminary data.</text>
</comment>
<accession>A0A0F9F3B7</accession>
<evidence type="ECO:0000259" key="1">
    <source>
        <dbReference type="PROSITE" id="PS50234"/>
    </source>
</evidence>
<dbReference type="InterPro" id="IPR002035">
    <property type="entry name" value="VWF_A"/>
</dbReference>
<sequence>TTISYSSCLFWQYYCEQFGTTADPAYGVDAIATYWSSGANPTGTDGVTMLNNALNVLSPGTSFEDVFEDFSIAIYAKDLADSSTPAKWRFVDDDETDGSENYGTVSRAIDPVPTLSPASSFTIAGDTVDDWSNKYYEVEIDPTVKVITVDFDQSTTNKLFYALLAMDGDDLEYSYTVESQDFNRAIVNNNYDKVVVIVAGLENTDSNLAVFDATFDSGDPDLYIMSPENSPVTAQARVGLHDNPEKFVAIVDVYHREKAPVHGFFTENFQAQVGGFDATVLAAVDVYGKYFLQIMAPNQSADGLYDLSVDLIDSDSNVVDSDTEVDSVNYVENYYYDIMLNIDRSGSMGTDKMAAAKSAGKLLVDSFLSEDQLGVVAFDTDADLMHELMKLTSINRATAYDKIDAITADAATSIGDGLFICQDELYNKGIADYPDHIIVLSDGKENRDQRIADVLPLLLGNGTIVHVIIIGELPSSEEDVYDTMQALAADTGGTFFYCFDPSSGDISNDLAELYRAIAENVRPMERFYHDRGSINPGNFKEFELEVTDDMEIV</sequence>
<organism evidence="2">
    <name type="scientific">marine sediment metagenome</name>
    <dbReference type="NCBI Taxonomy" id="412755"/>
    <lineage>
        <taxon>unclassified sequences</taxon>
        <taxon>metagenomes</taxon>
        <taxon>ecological metagenomes</taxon>
    </lineage>
</organism>
<protein>
    <recommendedName>
        <fullName evidence="1">VWFA domain-containing protein</fullName>
    </recommendedName>
</protein>
<feature type="non-terminal residue" evidence="2">
    <location>
        <position position="1"/>
    </location>
</feature>
<dbReference type="PANTHER" id="PTHR10579">
    <property type="entry name" value="CALCIUM-ACTIVATED CHLORIDE CHANNEL REGULATOR"/>
    <property type="match status" value="1"/>
</dbReference>